<dbReference type="Gene3D" id="1.20.120.450">
    <property type="entry name" value="dinb family like domain"/>
    <property type="match status" value="1"/>
</dbReference>
<dbReference type="RefSeq" id="WP_068588697.1">
    <property type="nucleotide sequence ID" value="NZ_FTNK01000009.1"/>
</dbReference>
<evidence type="ECO:0000313" key="3">
    <source>
        <dbReference type="Proteomes" id="UP000186666"/>
    </source>
</evidence>
<feature type="domain" description="DinB-like" evidence="1">
    <location>
        <begin position="10"/>
        <end position="167"/>
    </location>
</feature>
<name>A0ABY1K4H6_9BACL</name>
<gene>
    <name evidence="2" type="ORF">SAMN05421578_109124</name>
</gene>
<organism evidence="2 3">
    <name type="scientific">Paenibacillus macquariensis</name>
    <dbReference type="NCBI Taxonomy" id="948756"/>
    <lineage>
        <taxon>Bacteria</taxon>
        <taxon>Bacillati</taxon>
        <taxon>Bacillota</taxon>
        <taxon>Bacilli</taxon>
        <taxon>Bacillales</taxon>
        <taxon>Paenibacillaceae</taxon>
        <taxon>Paenibacillus</taxon>
    </lineage>
</organism>
<dbReference type="InterPro" id="IPR034660">
    <property type="entry name" value="DinB/YfiT-like"/>
</dbReference>
<proteinExistence type="predicted"/>
<sequence>MNTTEALAHFEESANYYLQELNGYSIEQLVSQPGENEWSMGQMIQHLINSSINMSLRNIDYCLTQDDNSVVSTGEKTEAGQALMDQGGFPPIRIQVPASPQYTPGQPESKEQLVQGLNTVISRMKEVESTLEQAPLHNTIAHPRFGGLNAKEWFMLVEMHFRHHLLQWDRLKQSL</sequence>
<dbReference type="InterPro" id="IPR024775">
    <property type="entry name" value="DinB-like"/>
</dbReference>
<dbReference type="Pfam" id="PF12867">
    <property type="entry name" value="DinB_2"/>
    <property type="match status" value="1"/>
</dbReference>
<evidence type="ECO:0000313" key="2">
    <source>
        <dbReference type="EMBL" id="SIR24393.1"/>
    </source>
</evidence>
<dbReference type="Proteomes" id="UP000186666">
    <property type="component" value="Unassembled WGS sequence"/>
</dbReference>
<reference evidence="2 3" key="1">
    <citation type="submission" date="2017-01" db="EMBL/GenBank/DDBJ databases">
        <authorList>
            <person name="Varghese N."/>
            <person name="Submissions S."/>
        </authorList>
    </citation>
    <scope>NUCLEOTIDE SEQUENCE [LARGE SCALE GENOMIC DNA]</scope>
    <source>
        <strain evidence="2 3">ATCC 23464</strain>
    </source>
</reference>
<protein>
    <submittedName>
        <fullName evidence="2">DinB superfamily protein</fullName>
    </submittedName>
</protein>
<dbReference type="SUPFAM" id="SSF109854">
    <property type="entry name" value="DinB/YfiT-like putative metalloenzymes"/>
    <property type="match status" value="1"/>
</dbReference>
<dbReference type="EMBL" id="FTNK01000009">
    <property type="protein sequence ID" value="SIR24393.1"/>
    <property type="molecule type" value="Genomic_DNA"/>
</dbReference>
<comment type="caution">
    <text evidence="2">The sequence shown here is derived from an EMBL/GenBank/DDBJ whole genome shotgun (WGS) entry which is preliminary data.</text>
</comment>
<keyword evidence="3" id="KW-1185">Reference proteome</keyword>
<evidence type="ECO:0000259" key="1">
    <source>
        <dbReference type="Pfam" id="PF12867"/>
    </source>
</evidence>
<accession>A0ABY1K4H6</accession>